<sequence length="148" mass="16029">MMRQDPKVTVQFDQIAHAYSDVVQAAGLPVGIIDACKADALSPDDLRRSLTRQLQATLPKSVPLSVRAEPSPQATGQWLAQTEAKVRDAVIAAAHASPELRAVVSKDQAGREQTEFFGRKSAWMDRYKFPPMLTKAIGGAPPVIPVVL</sequence>
<evidence type="ECO:0000313" key="1">
    <source>
        <dbReference type="EMBL" id="ABE31672.1"/>
    </source>
</evidence>
<protein>
    <submittedName>
        <fullName evidence="1">Uncharacterized protein</fullName>
    </submittedName>
</protein>
<gene>
    <name evidence="1" type="ORF">Bxe_A1281</name>
</gene>
<accession>Q13W67</accession>
<dbReference type="PATRIC" id="fig|266265.5.peg.3294"/>
<dbReference type="RefSeq" id="WP_011489233.1">
    <property type="nucleotide sequence ID" value="NC_007951.1"/>
</dbReference>
<dbReference type="EMBL" id="CP000270">
    <property type="protein sequence ID" value="ABE31672.1"/>
    <property type="molecule type" value="Genomic_DNA"/>
</dbReference>
<dbReference type="Proteomes" id="UP000001817">
    <property type="component" value="Chromosome 1"/>
</dbReference>
<dbReference type="AlphaFoldDB" id="Q13W67"/>
<dbReference type="KEGG" id="bxb:DR64_3441"/>
<name>Q13W67_PARXL</name>
<dbReference type="STRING" id="266265.Bxe_A1281"/>
<keyword evidence="2" id="KW-1185">Reference proteome</keyword>
<proteinExistence type="predicted"/>
<organism evidence="1 2">
    <name type="scientific">Paraburkholderia xenovorans (strain LB400)</name>
    <dbReference type="NCBI Taxonomy" id="266265"/>
    <lineage>
        <taxon>Bacteria</taxon>
        <taxon>Pseudomonadati</taxon>
        <taxon>Pseudomonadota</taxon>
        <taxon>Betaproteobacteria</taxon>
        <taxon>Burkholderiales</taxon>
        <taxon>Burkholderiaceae</taxon>
        <taxon>Paraburkholderia</taxon>
    </lineage>
</organism>
<reference evidence="1 2" key="1">
    <citation type="journal article" date="2006" name="Proc. Natl. Acad. Sci. U.S.A.">
        <title>Burkholderia xenovorans LB400 harbors a multi-replicon, 9.73-Mbp genome shaped for versatility.</title>
        <authorList>
            <person name="Chain P.S."/>
            <person name="Denef V.J."/>
            <person name="Konstantinidis K.T."/>
            <person name="Vergez L.M."/>
            <person name="Agullo L."/>
            <person name="Reyes V.L."/>
            <person name="Hauser L."/>
            <person name="Cordova M."/>
            <person name="Gomez L."/>
            <person name="Gonzalez M."/>
            <person name="Land M."/>
            <person name="Lao V."/>
            <person name="Larimer F."/>
            <person name="LiPuma J.J."/>
            <person name="Mahenthiralingam E."/>
            <person name="Malfatti S.A."/>
            <person name="Marx C.J."/>
            <person name="Parnell J.J."/>
            <person name="Ramette A."/>
            <person name="Richardson P."/>
            <person name="Seeger M."/>
            <person name="Smith D."/>
            <person name="Spilker T."/>
            <person name="Sul W.J."/>
            <person name="Tsoi T.V."/>
            <person name="Ulrich L.E."/>
            <person name="Zhulin I.B."/>
            <person name="Tiedje J.M."/>
        </authorList>
    </citation>
    <scope>NUCLEOTIDE SEQUENCE [LARGE SCALE GENOMIC DNA]</scope>
    <source>
        <strain evidence="1 2">LB400</strain>
    </source>
</reference>
<dbReference type="OrthoDB" id="9132927at2"/>
<evidence type="ECO:0000313" key="2">
    <source>
        <dbReference type="Proteomes" id="UP000001817"/>
    </source>
</evidence>
<dbReference type="KEGG" id="bxe:Bxe_A1281"/>